<dbReference type="AlphaFoldDB" id="A0A371BAG5"/>
<sequence>MTAFAGIRRLGFVLIAVGAITAGVLTTAGYLISPDTVRTEVLNRIRAATGLDPQLGGKVSVSLFPKGSVSFSDVVLGDPKRPALTAERLTARLRFFPLLIGKVEIADVSLEKPTIAIDFERDGGSNWSALIDALVKAQKPRANHSVAGFSEMRIDDGTVLLRKDEGRSVETLYAVDLSLAWPSISKSFGATGHFVWHGEKIDASIALADFAAALAGNRSGIKLRLSGAPMKVAFEGAFSVKPTIKVEGTLAADAASFRRAMTWAGHEPLPGGGFGRFAIKAQTTVLADSVSLSSVNVELDGNSAEGVLSFSSEGRQSLQGTLAADTLDLTPYISTIRLSTANQRAWNDAQLTPDGLNGLDFDLRLSAANVIMGSAKIGRTAIGANLRSGKLTVSIGEALAYGGVIKGSLALNNSSTGVDFKSQLQFADVDLESCLGQLFGLKRLEGKGTMSMALDGAGESVLAMTRTLAGTATLTGRDGAIAGINVEQLLKRLERRPLSGGGEFRTGRTPYDRIDIMLRIAQGTVDVQDMKVESAAVRLILAGTASIPDRELDLKGTAALAVASRAGSQPFGLPFVVQGSWDDPIMLPDAEALIRRSGAAAPLLNAVRERNARDTVRSAIERLTGGGVQPAAENAPAEPKP</sequence>
<feature type="transmembrane region" description="Helical" evidence="1">
    <location>
        <begin position="12"/>
        <end position="32"/>
    </location>
</feature>
<evidence type="ECO:0000256" key="1">
    <source>
        <dbReference type="SAM" id="Phobius"/>
    </source>
</evidence>
<dbReference type="EMBL" id="QRGO01000001">
    <property type="protein sequence ID" value="RDV04615.1"/>
    <property type="molecule type" value="Genomic_DNA"/>
</dbReference>
<name>A0A371BAG5_9BRAD</name>
<reference evidence="4" key="1">
    <citation type="submission" date="2018-08" db="EMBL/GenBank/DDBJ databases">
        <authorList>
            <person name="Kim S.-J."/>
            <person name="Jung G.-Y."/>
        </authorList>
    </citation>
    <scope>NUCLEOTIDE SEQUENCE [LARGE SCALE GENOMIC DNA]</scope>
    <source>
        <strain evidence="4">GY_H</strain>
    </source>
</reference>
<dbReference type="InterPro" id="IPR052894">
    <property type="entry name" value="AsmA-related"/>
</dbReference>
<keyword evidence="1" id="KW-0812">Transmembrane</keyword>
<evidence type="ECO:0000313" key="3">
    <source>
        <dbReference type="EMBL" id="RDV04615.1"/>
    </source>
</evidence>
<dbReference type="InterPro" id="IPR007844">
    <property type="entry name" value="AsmA"/>
</dbReference>
<dbReference type="Pfam" id="PF05170">
    <property type="entry name" value="AsmA"/>
    <property type="match status" value="2"/>
</dbReference>
<keyword evidence="4" id="KW-1185">Reference proteome</keyword>
<gene>
    <name evidence="3" type="ORF">DXH78_08590</name>
</gene>
<comment type="caution">
    <text evidence="3">The sequence shown here is derived from an EMBL/GenBank/DDBJ whole genome shotgun (WGS) entry which is preliminary data.</text>
</comment>
<protein>
    <submittedName>
        <fullName evidence="3">AsmA family protein</fullName>
    </submittedName>
</protein>
<accession>A0A371BAG5</accession>
<dbReference type="GO" id="GO:0090313">
    <property type="term" value="P:regulation of protein targeting to membrane"/>
    <property type="evidence" value="ECO:0007669"/>
    <property type="project" value="TreeGrafter"/>
</dbReference>
<dbReference type="Proteomes" id="UP000263993">
    <property type="component" value="Unassembled WGS sequence"/>
</dbReference>
<feature type="domain" description="AsmA" evidence="2">
    <location>
        <begin position="344"/>
        <end position="529"/>
    </location>
</feature>
<feature type="domain" description="AsmA" evidence="2">
    <location>
        <begin position="10"/>
        <end position="147"/>
    </location>
</feature>
<organism evidence="3 4">
    <name type="scientific">Undibacter mobilis</name>
    <dbReference type="NCBI Taxonomy" id="2292256"/>
    <lineage>
        <taxon>Bacteria</taxon>
        <taxon>Pseudomonadati</taxon>
        <taxon>Pseudomonadota</taxon>
        <taxon>Alphaproteobacteria</taxon>
        <taxon>Hyphomicrobiales</taxon>
        <taxon>Nitrobacteraceae</taxon>
        <taxon>Undibacter</taxon>
    </lineage>
</organism>
<dbReference type="RefSeq" id="WP_115516639.1">
    <property type="nucleotide sequence ID" value="NZ_QRGO01000001.1"/>
</dbReference>
<evidence type="ECO:0000313" key="4">
    <source>
        <dbReference type="Proteomes" id="UP000263993"/>
    </source>
</evidence>
<dbReference type="OrthoDB" id="5439561at2"/>
<keyword evidence="1" id="KW-0472">Membrane</keyword>
<proteinExistence type="predicted"/>
<dbReference type="PANTHER" id="PTHR30441:SF4">
    <property type="entry name" value="PROTEIN ASMA"/>
    <property type="match status" value="1"/>
</dbReference>
<keyword evidence="1" id="KW-1133">Transmembrane helix</keyword>
<dbReference type="PANTHER" id="PTHR30441">
    <property type="entry name" value="DUF748 DOMAIN-CONTAINING PROTEIN"/>
    <property type="match status" value="1"/>
</dbReference>
<dbReference type="GO" id="GO:0005886">
    <property type="term" value="C:plasma membrane"/>
    <property type="evidence" value="ECO:0007669"/>
    <property type="project" value="TreeGrafter"/>
</dbReference>
<evidence type="ECO:0000259" key="2">
    <source>
        <dbReference type="Pfam" id="PF05170"/>
    </source>
</evidence>